<dbReference type="GO" id="GO:0015833">
    <property type="term" value="P:peptide transport"/>
    <property type="evidence" value="ECO:0007669"/>
    <property type="project" value="InterPro"/>
</dbReference>
<comment type="similarity">
    <text evidence="2">Belongs to the ABC transporter superfamily.</text>
</comment>
<keyword evidence="8" id="KW-1278">Translocase</keyword>
<evidence type="ECO:0000313" key="12">
    <source>
        <dbReference type="Proteomes" id="UP000824238"/>
    </source>
</evidence>
<evidence type="ECO:0000313" key="11">
    <source>
        <dbReference type="EMBL" id="HIR54495.1"/>
    </source>
</evidence>
<sequence>MENDVLLKVQNLVVHYETHNAVVEAVNNVSFEIRSGQTLGLVGETGAGKTTIALAIMSLLPKYTGKVIQGSIEFDGRDLRQLSPKEMRSIRGHDISMIFQDPMSSLNPVLPVDEQISELIRLHRRCSRAKAAIEAREILKKVGIQPERAGEYPHQFSGGMKQRVVIAMALACNPRLLIADEPTTALDVTIQAQVLDLIRELKTASGTSMLLITHDLGVVAETCDAVAVIYAGEIVEFGTLEDIFDHASHPYTKCLFATIPSLDKDVERLQPITGPAVNAADLPEGCSFCERCPQAQERCRSFDPPAVEVSPGHLVKCVLAAEGPAD</sequence>
<dbReference type="PROSITE" id="PS00211">
    <property type="entry name" value="ABC_TRANSPORTER_1"/>
    <property type="match status" value="1"/>
</dbReference>
<evidence type="ECO:0000256" key="1">
    <source>
        <dbReference type="ARBA" id="ARBA00004202"/>
    </source>
</evidence>
<comment type="subcellular location">
    <subcellularLocation>
        <location evidence="1">Cell membrane</location>
        <topology evidence="1">Peripheral membrane protein</topology>
    </subcellularLocation>
</comment>
<protein>
    <submittedName>
        <fullName evidence="11">ABC transporter ATP-binding protein</fullName>
    </submittedName>
</protein>
<dbReference type="NCBIfam" id="TIGR01727">
    <property type="entry name" value="oligo_HPY"/>
    <property type="match status" value="1"/>
</dbReference>
<dbReference type="InterPro" id="IPR003439">
    <property type="entry name" value="ABC_transporter-like_ATP-bd"/>
</dbReference>
<evidence type="ECO:0000256" key="8">
    <source>
        <dbReference type="ARBA" id="ARBA00022967"/>
    </source>
</evidence>
<keyword evidence="3" id="KW-0813">Transport</keyword>
<dbReference type="Proteomes" id="UP000824238">
    <property type="component" value="Unassembled WGS sequence"/>
</dbReference>
<name>A0A9D1DKI9_9FIRM</name>
<dbReference type="InterPro" id="IPR050388">
    <property type="entry name" value="ABC_Ni/Peptide_Import"/>
</dbReference>
<keyword evidence="4" id="KW-1003">Cell membrane</keyword>
<reference evidence="11" key="2">
    <citation type="journal article" date="2021" name="PeerJ">
        <title>Extensive microbial diversity within the chicken gut microbiome revealed by metagenomics and culture.</title>
        <authorList>
            <person name="Gilroy R."/>
            <person name="Ravi A."/>
            <person name="Getino M."/>
            <person name="Pursley I."/>
            <person name="Horton D.L."/>
            <person name="Alikhan N.F."/>
            <person name="Baker D."/>
            <person name="Gharbi K."/>
            <person name="Hall N."/>
            <person name="Watson M."/>
            <person name="Adriaenssens E.M."/>
            <person name="Foster-Nyarko E."/>
            <person name="Jarju S."/>
            <person name="Secka A."/>
            <person name="Antonio M."/>
            <person name="Oren A."/>
            <person name="Chaudhuri R.R."/>
            <person name="La Ragione R."/>
            <person name="Hildebrand F."/>
            <person name="Pallen M.J."/>
        </authorList>
    </citation>
    <scope>NUCLEOTIDE SEQUENCE</scope>
    <source>
        <strain evidence="11">ChiGjej3B3-7149</strain>
    </source>
</reference>
<dbReference type="InterPro" id="IPR013563">
    <property type="entry name" value="Oligopep_ABC_C"/>
</dbReference>
<dbReference type="GO" id="GO:0005524">
    <property type="term" value="F:ATP binding"/>
    <property type="evidence" value="ECO:0007669"/>
    <property type="project" value="UniProtKB-KW"/>
</dbReference>
<proteinExistence type="inferred from homology"/>
<reference evidence="11" key="1">
    <citation type="submission" date="2020-10" db="EMBL/GenBank/DDBJ databases">
        <authorList>
            <person name="Gilroy R."/>
        </authorList>
    </citation>
    <scope>NUCLEOTIDE SEQUENCE</scope>
    <source>
        <strain evidence="11">ChiGjej3B3-7149</strain>
    </source>
</reference>
<gene>
    <name evidence="11" type="ORF">IAD36_02695</name>
</gene>
<evidence type="ECO:0000256" key="7">
    <source>
        <dbReference type="ARBA" id="ARBA00022840"/>
    </source>
</evidence>
<dbReference type="AlphaFoldDB" id="A0A9D1DKI9"/>
<dbReference type="CDD" id="cd03257">
    <property type="entry name" value="ABC_NikE_OppD_transporters"/>
    <property type="match status" value="1"/>
</dbReference>
<dbReference type="SMART" id="SM00382">
    <property type="entry name" value="AAA"/>
    <property type="match status" value="1"/>
</dbReference>
<dbReference type="PANTHER" id="PTHR43297:SF14">
    <property type="entry name" value="ATPASE AAA-TYPE CORE DOMAIN-CONTAINING PROTEIN"/>
    <property type="match status" value="1"/>
</dbReference>
<organism evidence="11 12">
    <name type="scientific">Candidatus Scatomorpha intestinigallinarum</name>
    <dbReference type="NCBI Taxonomy" id="2840923"/>
    <lineage>
        <taxon>Bacteria</taxon>
        <taxon>Bacillati</taxon>
        <taxon>Bacillota</taxon>
        <taxon>Clostridia</taxon>
        <taxon>Eubacteriales</taxon>
        <taxon>Candidatus Scatomorpha</taxon>
    </lineage>
</organism>
<dbReference type="Gene3D" id="3.40.50.300">
    <property type="entry name" value="P-loop containing nucleotide triphosphate hydrolases"/>
    <property type="match status" value="1"/>
</dbReference>
<dbReference type="PANTHER" id="PTHR43297">
    <property type="entry name" value="OLIGOPEPTIDE TRANSPORT ATP-BINDING PROTEIN APPD"/>
    <property type="match status" value="1"/>
</dbReference>
<evidence type="ECO:0000256" key="2">
    <source>
        <dbReference type="ARBA" id="ARBA00005417"/>
    </source>
</evidence>
<feature type="domain" description="ABC transporter" evidence="10">
    <location>
        <begin position="7"/>
        <end position="256"/>
    </location>
</feature>
<dbReference type="InterPro" id="IPR017871">
    <property type="entry name" value="ABC_transporter-like_CS"/>
</dbReference>
<dbReference type="InterPro" id="IPR003593">
    <property type="entry name" value="AAA+_ATPase"/>
</dbReference>
<keyword evidence="9" id="KW-0472">Membrane</keyword>
<comment type="caution">
    <text evidence="11">The sequence shown here is derived from an EMBL/GenBank/DDBJ whole genome shotgun (WGS) entry which is preliminary data.</text>
</comment>
<evidence type="ECO:0000256" key="9">
    <source>
        <dbReference type="ARBA" id="ARBA00023136"/>
    </source>
</evidence>
<dbReference type="Pfam" id="PF08352">
    <property type="entry name" value="oligo_HPY"/>
    <property type="match status" value="1"/>
</dbReference>
<dbReference type="GO" id="GO:0005886">
    <property type="term" value="C:plasma membrane"/>
    <property type="evidence" value="ECO:0007669"/>
    <property type="project" value="UniProtKB-SubCell"/>
</dbReference>
<keyword evidence="7 11" id="KW-0067">ATP-binding</keyword>
<evidence type="ECO:0000256" key="3">
    <source>
        <dbReference type="ARBA" id="ARBA00022448"/>
    </source>
</evidence>
<dbReference type="PROSITE" id="PS50893">
    <property type="entry name" value="ABC_TRANSPORTER_2"/>
    <property type="match status" value="1"/>
</dbReference>
<evidence type="ECO:0000256" key="6">
    <source>
        <dbReference type="ARBA" id="ARBA00022741"/>
    </source>
</evidence>
<evidence type="ECO:0000256" key="5">
    <source>
        <dbReference type="ARBA" id="ARBA00022519"/>
    </source>
</evidence>
<dbReference type="EMBL" id="DVHH01000070">
    <property type="protein sequence ID" value="HIR54495.1"/>
    <property type="molecule type" value="Genomic_DNA"/>
</dbReference>
<dbReference type="InterPro" id="IPR027417">
    <property type="entry name" value="P-loop_NTPase"/>
</dbReference>
<dbReference type="SUPFAM" id="SSF52540">
    <property type="entry name" value="P-loop containing nucleoside triphosphate hydrolases"/>
    <property type="match status" value="1"/>
</dbReference>
<evidence type="ECO:0000259" key="10">
    <source>
        <dbReference type="PROSITE" id="PS50893"/>
    </source>
</evidence>
<dbReference type="GO" id="GO:0016887">
    <property type="term" value="F:ATP hydrolysis activity"/>
    <property type="evidence" value="ECO:0007669"/>
    <property type="project" value="InterPro"/>
</dbReference>
<keyword evidence="6" id="KW-0547">Nucleotide-binding</keyword>
<dbReference type="Pfam" id="PF00005">
    <property type="entry name" value="ABC_tran"/>
    <property type="match status" value="1"/>
</dbReference>
<evidence type="ECO:0000256" key="4">
    <source>
        <dbReference type="ARBA" id="ARBA00022475"/>
    </source>
</evidence>
<keyword evidence="5" id="KW-0997">Cell inner membrane</keyword>
<dbReference type="FunFam" id="3.40.50.300:FF:000016">
    <property type="entry name" value="Oligopeptide ABC transporter ATP-binding component"/>
    <property type="match status" value="1"/>
</dbReference>
<accession>A0A9D1DKI9</accession>